<protein>
    <submittedName>
        <fullName evidence="2">(rape) hypothetical protein</fullName>
    </submittedName>
</protein>
<dbReference type="EMBL" id="HG994373">
    <property type="protein sequence ID" value="CAF1740860.1"/>
    <property type="molecule type" value="Genomic_DNA"/>
</dbReference>
<feature type="region of interest" description="Disordered" evidence="1">
    <location>
        <begin position="23"/>
        <end position="56"/>
    </location>
</feature>
<dbReference type="Proteomes" id="UP001295469">
    <property type="component" value="Chromosome C09"/>
</dbReference>
<evidence type="ECO:0000313" key="2">
    <source>
        <dbReference type="EMBL" id="CAF1740860.1"/>
    </source>
</evidence>
<evidence type="ECO:0000256" key="1">
    <source>
        <dbReference type="SAM" id="MobiDB-lite"/>
    </source>
</evidence>
<proteinExistence type="predicted"/>
<name>A0A816IY57_BRANA</name>
<dbReference type="AlphaFoldDB" id="A0A816IY57"/>
<gene>
    <name evidence="2" type="ORF">DARMORV10_C09P32830.1</name>
</gene>
<sequence length="79" mass="9099">MYGYRRCTPIFIVHTYNSPATSNTGVHHHNYPNGHQPTHPHVHPHQTTSNSPQPPLLPLKCPRLGHIFKVHKSLYMYIP</sequence>
<accession>A0A816IY57</accession>
<reference evidence="2" key="1">
    <citation type="submission" date="2021-01" db="EMBL/GenBank/DDBJ databases">
        <authorList>
            <consortium name="Genoscope - CEA"/>
            <person name="William W."/>
        </authorList>
    </citation>
    <scope>NUCLEOTIDE SEQUENCE</scope>
</reference>
<organism evidence="2">
    <name type="scientific">Brassica napus</name>
    <name type="common">Rape</name>
    <dbReference type="NCBI Taxonomy" id="3708"/>
    <lineage>
        <taxon>Eukaryota</taxon>
        <taxon>Viridiplantae</taxon>
        <taxon>Streptophyta</taxon>
        <taxon>Embryophyta</taxon>
        <taxon>Tracheophyta</taxon>
        <taxon>Spermatophyta</taxon>
        <taxon>Magnoliopsida</taxon>
        <taxon>eudicotyledons</taxon>
        <taxon>Gunneridae</taxon>
        <taxon>Pentapetalae</taxon>
        <taxon>rosids</taxon>
        <taxon>malvids</taxon>
        <taxon>Brassicales</taxon>
        <taxon>Brassicaceae</taxon>
        <taxon>Brassiceae</taxon>
        <taxon>Brassica</taxon>
    </lineage>
</organism>